<dbReference type="GO" id="GO:0051537">
    <property type="term" value="F:2 iron, 2 sulfur cluster binding"/>
    <property type="evidence" value="ECO:0007669"/>
    <property type="project" value="UniProtKB-KW"/>
</dbReference>
<evidence type="ECO:0000313" key="17">
    <source>
        <dbReference type="EMBL" id="CAB4886324.1"/>
    </source>
</evidence>
<dbReference type="InterPro" id="IPR039261">
    <property type="entry name" value="FNR_nucleotide-bd"/>
</dbReference>
<accession>A0A6J6VC68</accession>
<dbReference type="GO" id="GO:0046872">
    <property type="term" value="F:metal ion binding"/>
    <property type="evidence" value="ECO:0007669"/>
    <property type="project" value="UniProtKB-KW"/>
</dbReference>
<sequence>MGSMIQAPQRPFTGVGHRPLEARRPHFLPGARTTSALGSDLFAAVGALGIVIVGLWLRHGGVAALSRGWRDAATSITQLSGLLASGFGLVGLALVGRPRSVERRIGLDRMFVWHRILGETMTLLVGVHIAAALVAWASAGGLLAAVQDLTGREPYMALATVGSALIAVVTISSLASVRRRMSYETWYFVHLAAYAGFAMSFGHQLVTGDIFGNDTLARVLWIGLHVALIALLVIRRWGTTLRSLLRPLRIAEVRQESPDTVAVRLAGRGLGAIEASAGQFFFLRPLRARWWWQAHPFSLSAAPSSAGLRFTIKNRGDASGSIAAMPLGTRVAVEGPYGSCTTESIGSKQVLFIVGGVGVAPARAMVESMTAINAPVVLFRASSEEDLLHLDELRVLVESRGGTLRTLVGPSASLAVKDPFSARLLRDAVPDLAQRAVVVCGPDRLVSAARQGLRAAGVPTSSVHFERPWW</sequence>
<dbReference type="EMBL" id="CAEZXX010000042">
    <property type="protein sequence ID" value="CAB4704751.1"/>
    <property type="molecule type" value="Genomic_DNA"/>
</dbReference>
<evidence type="ECO:0000256" key="10">
    <source>
        <dbReference type="ARBA" id="ARBA00023004"/>
    </source>
</evidence>
<feature type="transmembrane region" description="Helical" evidence="13">
    <location>
        <begin position="116"/>
        <end position="143"/>
    </location>
</feature>
<evidence type="ECO:0000256" key="9">
    <source>
        <dbReference type="ARBA" id="ARBA00023002"/>
    </source>
</evidence>
<evidence type="ECO:0000256" key="4">
    <source>
        <dbReference type="ARBA" id="ARBA00022692"/>
    </source>
</evidence>
<dbReference type="InterPro" id="IPR050415">
    <property type="entry name" value="MRET"/>
</dbReference>
<evidence type="ECO:0000256" key="13">
    <source>
        <dbReference type="SAM" id="Phobius"/>
    </source>
</evidence>
<dbReference type="SUPFAM" id="SSF63380">
    <property type="entry name" value="Riboflavin synthase domain-like"/>
    <property type="match status" value="1"/>
</dbReference>
<evidence type="ECO:0000259" key="14">
    <source>
        <dbReference type="PROSITE" id="PS51384"/>
    </source>
</evidence>
<dbReference type="PANTHER" id="PTHR47354">
    <property type="entry name" value="NADH OXIDOREDUCTASE HCR"/>
    <property type="match status" value="1"/>
</dbReference>
<feature type="domain" description="FAD-binding FR-type" evidence="14">
    <location>
        <begin position="243"/>
        <end position="343"/>
    </location>
</feature>
<dbReference type="PROSITE" id="PS51384">
    <property type="entry name" value="FAD_FR"/>
    <property type="match status" value="1"/>
</dbReference>
<reference evidence="16" key="1">
    <citation type="submission" date="2020-05" db="EMBL/GenBank/DDBJ databases">
        <authorList>
            <person name="Chiriac C."/>
            <person name="Salcher M."/>
            <person name="Ghai R."/>
            <person name="Kavagutti S V."/>
        </authorList>
    </citation>
    <scope>NUCLEOTIDE SEQUENCE</scope>
</reference>
<organism evidence="16">
    <name type="scientific">freshwater metagenome</name>
    <dbReference type="NCBI Taxonomy" id="449393"/>
    <lineage>
        <taxon>unclassified sequences</taxon>
        <taxon>metagenomes</taxon>
        <taxon>ecological metagenomes</taxon>
    </lineage>
</organism>
<keyword evidence="4 13" id="KW-0812">Transmembrane</keyword>
<protein>
    <submittedName>
        <fullName evidence="16">Unannotated protein</fullName>
    </submittedName>
</protein>
<dbReference type="SUPFAM" id="SSF52343">
    <property type="entry name" value="Ferredoxin reductase-like, C-terminal NADP-linked domain"/>
    <property type="match status" value="1"/>
</dbReference>
<evidence type="ECO:0000313" key="16">
    <source>
        <dbReference type="EMBL" id="CAB4768445.1"/>
    </source>
</evidence>
<keyword evidence="7" id="KW-0274">FAD</keyword>
<evidence type="ECO:0000256" key="3">
    <source>
        <dbReference type="ARBA" id="ARBA00022630"/>
    </source>
</evidence>
<evidence type="ECO:0000256" key="2">
    <source>
        <dbReference type="ARBA" id="ARBA00004141"/>
    </source>
</evidence>
<evidence type="ECO:0000256" key="11">
    <source>
        <dbReference type="ARBA" id="ARBA00023014"/>
    </source>
</evidence>
<evidence type="ECO:0000256" key="7">
    <source>
        <dbReference type="ARBA" id="ARBA00022827"/>
    </source>
</evidence>
<evidence type="ECO:0000313" key="15">
    <source>
        <dbReference type="EMBL" id="CAB4704751.1"/>
    </source>
</evidence>
<keyword evidence="6" id="KW-0479">Metal-binding</keyword>
<name>A0A6J6VC68_9ZZZZ</name>
<dbReference type="GO" id="GO:0016020">
    <property type="term" value="C:membrane"/>
    <property type="evidence" value="ECO:0007669"/>
    <property type="project" value="UniProtKB-SubCell"/>
</dbReference>
<keyword evidence="10" id="KW-0408">Iron</keyword>
<feature type="transmembrane region" description="Helical" evidence="13">
    <location>
        <begin position="33"/>
        <end position="56"/>
    </location>
</feature>
<keyword evidence="5" id="KW-0001">2Fe-2S</keyword>
<feature type="transmembrane region" description="Helical" evidence="13">
    <location>
        <begin position="155"/>
        <end position="175"/>
    </location>
</feature>
<dbReference type="EMBL" id="CAEZYY010000047">
    <property type="protein sequence ID" value="CAB4768445.1"/>
    <property type="molecule type" value="Genomic_DNA"/>
</dbReference>
<dbReference type="EMBL" id="CAFBLR010000284">
    <property type="protein sequence ID" value="CAB4886324.1"/>
    <property type="molecule type" value="Genomic_DNA"/>
</dbReference>
<dbReference type="Gene3D" id="3.40.50.80">
    <property type="entry name" value="Nucleotide-binding domain of ferredoxin-NADP reductase (FNR) module"/>
    <property type="match status" value="1"/>
</dbReference>
<dbReference type="InterPro" id="IPR013112">
    <property type="entry name" value="FAD-bd_8"/>
</dbReference>
<dbReference type="InterPro" id="IPR013130">
    <property type="entry name" value="Fe3_Rdtase_TM_dom"/>
</dbReference>
<proteinExistence type="predicted"/>
<dbReference type="AlphaFoldDB" id="A0A6J6VC68"/>
<dbReference type="InterPro" id="IPR017938">
    <property type="entry name" value="Riboflavin_synthase-like_b-brl"/>
</dbReference>
<keyword evidence="3" id="KW-0285">Flavoprotein</keyword>
<evidence type="ECO:0000256" key="1">
    <source>
        <dbReference type="ARBA" id="ARBA00001974"/>
    </source>
</evidence>
<keyword evidence="11" id="KW-0411">Iron-sulfur</keyword>
<keyword evidence="9" id="KW-0560">Oxidoreductase</keyword>
<dbReference type="Pfam" id="PF01794">
    <property type="entry name" value="Ferric_reduct"/>
    <property type="match status" value="1"/>
</dbReference>
<evidence type="ECO:0000256" key="6">
    <source>
        <dbReference type="ARBA" id="ARBA00022723"/>
    </source>
</evidence>
<keyword evidence="12 13" id="KW-0472">Membrane</keyword>
<dbReference type="GO" id="GO:0050660">
    <property type="term" value="F:flavin adenine dinucleotide binding"/>
    <property type="evidence" value="ECO:0007669"/>
    <property type="project" value="TreeGrafter"/>
</dbReference>
<evidence type="ECO:0000313" key="18">
    <source>
        <dbReference type="EMBL" id="CAB5065647.1"/>
    </source>
</evidence>
<evidence type="ECO:0000256" key="12">
    <source>
        <dbReference type="ARBA" id="ARBA00023136"/>
    </source>
</evidence>
<dbReference type="PANTHER" id="PTHR47354:SF8">
    <property type="entry name" value="1,2-PHENYLACETYL-COA EPOXIDASE, SUBUNIT E"/>
    <property type="match status" value="1"/>
</dbReference>
<dbReference type="Pfam" id="PF08022">
    <property type="entry name" value="FAD_binding_8"/>
    <property type="match status" value="1"/>
</dbReference>
<dbReference type="GO" id="GO:0016491">
    <property type="term" value="F:oxidoreductase activity"/>
    <property type="evidence" value="ECO:0007669"/>
    <property type="project" value="UniProtKB-KW"/>
</dbReference>
<gene>
    <name evidence="15" type="ORF">UFOPK2602_00792</name>
    <name evidence="16" type="ORF">UFOPK2806_02282</name>
    <name evidence="17" type="ORF">UFOPK3417_02012</name>
    <name evidence="18" type="ORF">UFOPK4306_01633</name>
</gene>
<evidence type="ECO:0000256" key="5">
    <source>
        <dbReference type="ARBA" id="ARBA00022714"/>
    </source>
</evidence>
<comment type="cofactor">
    <cofactor evidence="1">
        <name>FAD</name>
        <dbReference type="ChEBI" id="CHEBI:57692"/>
    </cofactor>
</comment>
<comment type="subcellular location">
    <subcellularLocation>
        <location evidence="2">Membrane</location>
        <topology evidence="2">Multi-pass membrane protein</topology>
    </subcellularLocation>
</comment>
<dbReference type="Gene3D" id="2.40.30.10">
    <property type="entry name" value="Translation factors"/>
    <property type="match status" value="1"/>
</dbReference>
<dbReference type="InterPro" id="IPR001433">
    <property type="entry name" value="OxRdtase_FAD/NAD-bd"/>
</dbReference>
<feature type="transmembrane region" description="Helical" evidence="13">
    <location>
        <begin position="187"/>
        <end position="206"/>
    </location>
</feature>
<dbReference type="Pfam" id="PF00175">
    <property type="entry name" value="NAD_binding_1"/>
    <property type="match status" value="1"/>
</dbReference>
<keyword evidence="8 13" id="KW-1133">Transmembrane helix</keyword>
<dbReference type="EMBL" id="CAFBQP010000064">
    <property type="protein sequence ID" value="CAB5065647.1"/>
    <property type="molecule type" value="Genomic_DNA"/>
</dbReference>
<evidence type="ECO:0000256" key="8">
    <source>
        <dbReference type="ARBA" id="ARBA00022989"/>
    </source>
</evidence>
<feature type="transmembrane region" description="Helical" evidence="13">
    <location>
        <begin position="218"/>
        <end position="238"/>
    </location>
</feature>
<dbReference type="InterPro" id="IPR017927">
    <property type="entry name" value="FAD-bd_FR_type"/>
</dbReference>
<feature type="transmembrane region" description="Helical" evidence="13">
    <location>
        <begin position="76"/>
        <end position="95"/>
    </location>
</feature>